<dbReference type="OrthoDB" id="188436at2759"/>
<dbReference type="GO" id="GO:0008270">
    <property type="term" value="F:zinc ion binding"/>
    <property type="evidence" value="ECO:0007669"/>
    <property type="project" value="UniProtKB-KW"/>
</dbReference>
<evidence type="ECO:0000259" key="6">
    <source>
        <dbReference type="PROSITE" id="PS50865"/>
    </source>
</evidence>
<dbReference type="RefSeq" id="XP_008606761.1">
    <property type="nucleotide sequence ID" value="XM_008608539.1"/>
</dbReference>
<dbReference type="PROSITE" id="PS01360">
    <property type="entry name" value="ZF_MYND_1"/>
    <property type="match status" value="1"/>
</dbReference>
<evidence type="ECO:0000313" key="9">
    <source>
        <dbReference type="Proteomes" id="UP000030762"/>
    </source>
</evidence>
<evidence type="ECO:0000256" key="3">
    <source>
        <dbReference type="ARBA" id="ARBA00022833"/>
    </source>
</evidence>
<evidence type="ECO:0000256" key="5">
    <source>
        <dbReference type="SAM" id="MobiDB-lite"/>
    </source>
</evidence>
<keyword evidence="2 4" id="KW-0863">Zinc-finger</keyword>
<name>T0QN56_SAPDV</name>
<dbReference type="AlphaFoldDB" id="T0QN56"/>
<keyword evidence="1" id="KW-0479">Metal-binding</keyword>
<evidence type="ECO:0000256" key="2">
    <source>
        <dbReference type="ARBA" id="ARBA00022771"/>
    </source>
</evidence>
<evidence type="ECO:0000313" key="8">
    <source>
        <dbReference type="EMBL" id="EQC39489.1"/>
    </source>
</evidence>
<feature type="domain" description="MYND-type" evidence="6">
    <location>
        <begin position="93"/>
        <end position="131"/>
    </location>
</feature>
<evidence type="ECO:0000313" key="7">
    <source>
        <dbReference type="EMBL" id="EQC25479.1"/>
    </source>
</evidence>
<dbReference type="GeneID" id="19957377"/>
<dbReference type="GeneID" id="19943657"/>
<proteinExistence type="predicted"/>
<evidence type="ECO:0000256" key="1">
    <source>
        <dbReference type="ARBA" id="ARBA00022723"/>
    </source>
</evidence>
<feature type="compositionally biased region" description="Acidic residues" evidence="5">
    <location>
        <begin position="39"/>
        <end position="64"/>
    </location>
</feature>
<dbReference type="PROSITE" id="PS50865">
    <property type="entry name" value="ZF_MYND_2"/>
    <property type="match status" value="1"/>
</dbReference>
<dbReference type="Gene3D" id="6.10.140.2220">
    <property type="match status" value="1"/>
</dbReference>
<dbReference type="InterPro" id="IPR002893">
    <property type="entry name" value="Znf_MYND"/>
</dbReference>
<accession>T0QN56</accession>
<dbReference type="EMBL" id="JH767138">
    <property type="protein sequence ID" value="EQC39489.1"/>
    <property type="molecule type" value="Genomic_DNA"/>
</dbReference>
<dbReference type="Proteomes" id="UP000030762">
    <property type="component" value="Unassembled WGS sequence"/>
</dbReference>
<dbReference type="eggNOG" id="ENOG502T1AW">
    <property type="taxonomic scope" value="Eukaryota"/>
</dbReference>
<reference evidence="8 9" key="1">
    <citation type="submission" date="2012-04" db="EMBL/GenBank/DDBJ databases">
        <title>The Genome Sequence of Saprolegnia declina VS20.</title>
        <authorList>
            <consortium name="The Broad Institute Genome Sequencing Platform"/>
            <person name="Russ C."/>
            <person name="Nusbaum C."/>
            <person name="Tyler B."/>
            <person name="van West P."/>
            <person name="Dieguez-Uribeondo J."/>
            <person name="de Bruijn I."/>
            <person name="Tripathy S."/>
            <person name="Jiang R."/>
            <person name="Young S.K."/>
            <person name="Zeng Q."/>
            <person name="Gargeya S."/>
            <person name="Fitzgerald M."/>
            <person name="Haas B."/>
            <person name="Abouelleil A."/>
            <person name="Alvarado L."/>
            <person name="Arachchi H.M."/>
            <person name="Berlin A."/>
            <person name="Chapman S.B."/>
            <person name="Goldberg J."/>
            <person name="Griggs A."/>
            <person name="Gujja S."/>
            <person name="Hansen M."/>
            <person name="Howarth C."/>
            <person name="Imamovic A."/>
            <person name="Larimer J."/>
            <person name="McCowen C."/>
            <person name="Montmayeur A."/>
            <person name="Murphy C."/>
            <person name="Neiman D."/>
            <person name="Pearson M."/>
            <person name="Priest M."/>
            <person name="Roberts A."/>
            <person name="Saif S."/>
            <person name="Shea T."/>
            <person name="Sisk P."/>
            <person name="Sykes S."/>
            <person name="Wortman J."/>
            <person name="Nusbaum C."/>
            <person name="Birren B."/>
        </authorList>
    </citation>
    <scope>NUCLEOTIDE SEQUENCE [LARGE SCALE GENOMIC DNA]</scope>
    <source>
        <strain evidence="8 9">VS20</strain>
    </source>
</reference>
<dbReference type="Pfam" id="PF01753">
    <property type="entry name" value="zf-MYND"/>
    <property type="match status" value="1"/>
</dbReference>
<dbReference type="RefSeq" id="XP_008621088.1">
    <property type="nucleotide sequence ID" value="XM_008622866.1"/>
</dbReference>
<dbReference type="SUPFAM" id="SSF144232">
    <property type="entry name" value="HIT/MYND zinc finger-like"/>
    <property type="match status" value="1"/>
</dbReference>
<keyword evidence="3" id="KW-0862">Zinc</keyword>
<evidence type="ECO:0000256" key="4">
    <source>
        <dbReference type="PROSITE-ProRule" id="PRU00134"/>
    </source>
</evidence>
<dbReference type="EMBL" id="JH767274">
    <property type="protein sequence ID" value="EQC25479.1"/>
    <property type="molecule type" value="Genomic_DNA"/>
</dbReference>
<protein>
    <recommendedName>
        <fullName evidence="6">MYND-type domain-containing protein</fullName>
    </recommendedName>
</protein>
<feature type="region of interest" description="Disordered" evidence="5">
    <location>
        <begin position="23"/>
        <end position="76"/>
    </location>
</feature>
<organism evidence="8 9">
    <name type="scientific">Saprolegnia diclina (strain VS20)</name>
    <dbReference type="NCBI Taxonomy" id="1156394"/>
    <lineage>
        <taxon>Eukaryota</taxon>
        <taxon>Sar</taxon>
        <taxon>Stramenopiles</taxon>
        <taxon>Oomycota</taxon>
        <taxon>Saprolegniomycetes</taxon>
        <taxon>Saprolegniales</taxon>
        <taxon>Saprolegniaceae</taxon>
        <taxon>Saprolegnia</taxon>
    </lineage>
</organism>
<gene>
    <name evidence="8" type="ORF">SDRG_02930</name>
    <name evidence="7" type="ORF">SDRG_16650</name>
</gene>
<dbReference type="VEuPathDB" id="FungiDB:SDRG_16650"/>
<sequence>MSRRGPPPQTPAGLPEIQQMMQAMMGRVQVGGDGGALGSDDESDEDFDEDDDEDDYDDDYDDDYAPLKPTRRTPASEARLELRQSQMFVPRRCEVVGCDRLDVKHCAKCRCVFYCGRDHQLQDWPRHKIDCKHIASLGLSGIPYNEADELTKYPIGCFPVETTDLETCFICGAGENEVNLGVTQCCGLTVCDNEHEYQMMSYSRTHCMRSHNRYTTCGSHANEGHRHNDWRTCPHVDCAKQRECPDDERGGGGGRSWYSTNGFNSTPMLGSSIPKGSMITGKCATCPRRLLDGWEGVTMSRAGTQCTRCVAH</sequence>
<dbReference type="OMA" id="CAQQRES"/>
<keyword evidence="9" id="KW-1185">Reference proteome</keyword>
<dbReference type="VEuPathDB" id="FungiDB:SDRG_02930"/>
<dbReference type="InParanoid" id="T0QN56"/>